<proteinExistence type="predicted"/>
<comment type="caution">
    <text evidence="1">The sequence shown here is derived from an EMBL/GenBank/DDBJ whole genome shotgun (WGS) entry which is preliminary data.</text>
</comment>
<dbReference type="AlphaFoldDB" id="A0AAD6L146"/>
<accession>A0AAD6L146</accession>
<organism evidence="1 2">
    <name type="scientific">Salix udensis</name>
    <dbReference type="NCBI Taxonomy" id="889485"/>
    <lineage>
        <taxon>Eukaryota</taxon>
        <taxon>Viridiplantae</taxon>
        <taxon>Streptophyta</taxon>
        <taxon>Embryophyta</taxon>
        <taxon>Tracheophyta</taxon>
        <taxon>Spermatophyta</taxon>
        <taxon>Magnoliopsida</taxon>
        <taxon>eudicotyledons</taxon>
        <taxon>Gunneridae</taxon>
        <taxon>Pentapetalae</taxon>
        <taxon>rosids</taxon>
        <taxon>fabids</taxon>
        <taxon>Malpighiales</taxon>
        <taxon>Salicaceae</taxon>
        <taxon>Saliceae</taxon>
        <taxon>Salix</taxon>
    </lineage>
</organism>
<dbReference type="EMBL" id="JAPFFJ010000002">
    <property type="protein sequence ID" value="KAJ6433266.1"/>
    <property type="molecule type" value="Genomic_DNA"/>
</dbReference>
<reference evidence="1 2" key="1">
    <citation type="journal article" date="2023" name="Int. J. Mol. Sci.">
        <title>De Novo Assembly and Annotation of 11 Diverse Shrub Willow (Salix) Genomes Reveals Novel Gene Organization in Sex-Linked Regions.</title>
        <authorList>
            <person name="Hyden B."/>
            <person name="Feng K."/>
            <person name="Yates T.B."/>
            <person name="Jawdy S."/>
            <person name="Cereghino C."/>
            <person name="Smart L.B."/>
            <person name="Muchero W."/>
        </authorList>
    </citation>
    <scope>NUCLEOTIDE SEQUENCE [LARGE SCALE GENOMIC DNA]</scope>
    <source>
        <tissue evidence="1">Shoot tip</tissue>
    </source>
</reference>
<gene>
    <name evidence="1" type="ORF">OIU84_017043</name>
</gene>
<name>A0AAD6L146_9ROSI</name>
<sequence length="72" mass="8498">MFAADFCGIYIVLYHARWAQCGQIHIFSHSVVFPEDCCKEMLEKDKKKTKKKLLEKNKRKKGIACQVFLIYK</sequence>
<dbReference type="Proteomes" id="UP001162972">
    <property type="component" value="Chromosome 13"/>
</dbReference>
<protein>
    <submittedName>
        <fullName evidence="1">Uncharacterized protein</fullName>
    </submittedName>
</protein>
<evidence type="ECO:0000313" key="2">
    <source>
        <dbReference type="Proteomes" id="UP001162972"/>
    </source>
</evidence>
<evidence type="ECO:0000313" key="1">
    <source>
        <dbReference type="EMBL" id="KAJ6433266.1"/>
    </source>
</evidence>
<keyword evidence="2" id="KW-1185">Reference proteome</keyword>